<name>A0ABT3A553_9ALTE</name>
<dbReference type="RefSeq" id="WP_263711025.1">
    <property type="nucleotide sequence ID" value="NZ_JAOWKX010000002.1"/>
</dbReference>
<dbReference type="InterPro" id="IPR031823">
    <property type="entry name" value="TatT"/>
</dbReference>
<reference evidence="1 2" key="1">
    <citation type="submission" date="2022-10" db="EMBL/GenBank/DDBJ databases">
        <title>Aestuariibacter sp. AA17 isolated from Montipora capitata coral fragment.</title>
        <authorList>
            <person name="Emsley S.A."/>
            <person name="Pfannmuller K.M."/>
            <person name="Loughran R.M."/>
            <person name="Shlafstein M."/>
            <person name="Papke E."/>
            <person name="Saw J.H."/>
            <person name="Ushijima B."/>
            <person name="Videau P."/>
        </authorList>
    </citation>
    <scope>NUCLEOTIDE SEQUENCE [LARGE SCALE GENOMIC DNA]</scope>
    <source>
        <strain evidence="1 2">AA17</strain>
    </source>
</reference>
<organism evidence="1 2">
    <name type="scientific">Fluctibacter corallii</name>
    <dbReference type="NCBI Taxonomy" id="2984329"/>
    <lineage>
        <taxon>Bacteria</taxon>
        <taxon>Pseudomonadati</taxon>
        <taxon>Pseudomonadota</taxon>
        <taxon>Gammaproteobacteria</taxon>
        <taxon>Alteromonadales</taxon>
        <taxon>Alteromonadaceae</taxon>
        <taxon>Fluctibacter</taxon>
    </lineage>
</organism>
<dbReference type="Pfam" id="PF16811">
    <property type="entry name" value="TAtT"/>
    <property type="match status" value="1"/>
</dbReference>
<gene>
    <name evidence="1" type="ORF">OE749_03735</name>
</gene>
<dbReference type="InterPro" id="IPR038537">
    <property type="entry name" value="TatT_sf"/>
</dbReference>
<sequence>MSQAILDNQDTSTVKEGAPAFLLMMDGLLNNSPDNIPLLIAASELNGAYASVFVEDETRKRVMTDKSFTYAQQALCLTRKSLCDVDQTSLPQLKEHLNNMDDDLMKAVYAYASAWVNWVQMRTGDWYAMSQLPKMQFMLEQITSENESFKEGAPYLYLGGISTLLPASLGGKPDQGRDYFEKAIALSGEKNLMAKVLLAERYARLIFDQALHDKLLTEVLESDTHIKGYTLMNTLAKAKAKTLLKQSADYF</sequence>
<dbReference type="Gene3D" id="1.25.40.920">
    <property type="entry name" value="TRAP transporter T-component"/>
    <property type="match status" value="1"/>
</dbReference>
<protein>
    <submittedName>
        <fullName evidence="1">TRAP transporter TatT component family protein</fullName>
    </submittedName>
</protein>
<dbReference type="EMBL" id="JAOWKX010000002">
    <property type="protein sequence ID" value="MCV2883811.1"/>
    <property type="molecule type" value="Genomic_DNA"/>
</dbReference>
<evidence type="ECO:0000313" key="1">
    <source>
        <dbReference type="EMBL" id="MCV2883811.1"/>
    </source>
</evidence>
<evidence type="ECO:0000313" key="2">
    <source>
        <dbReference type="Proteomes" id="UP001652504"/>
    </source>
</evidence>
<dbReference type="Proteomes" id="UP001652504">
    <property type="component" value="Unassembled WGS sequence"/>
</dbReference>
<proteinExistence type="predicted"/>
<accession>A0ABT3A553</accession>
<comment type="caution">
    <text evidence="1">The sequence shown here is derived from an EMBL/GenBank/DDBJ whole genome shotgun (WGS) entry which is preliminary data.</text>
</comment>
<keyword evidence="2" id="KW-1185">Reference proteome</keyword>